<dbReference type="InterPro" id="IPR004263">
    <property type="entry name" value="Exostosin"/>
</dbReference>
<comment type="caution">
    <text evidence="9">The sequence shown here is derived from an EMBL/GenBank/DDBJ whole genome shotgun (WGS) entry which is preliminary data.</text>
</comment>
<evidence type="ECO:0000256" key="4">
    <source>
        <dbReference type="ARBA" id="ARBA00022968"/>
    </source>
</evidence>
<dbReference type="AlphaFoldDB" id="A0AAP0S7A0"/>
<evidence type="ECO:0000256" key="7">
    <source>
        <dbReference type="SAM" id="Phobius"/>
    </source>
</evidence>
<feature type="region of interest" description="Disordered" evidence="6">
    <location>
        <begin position="95"/>
        <end position="120"/>
    </location>
</feature>
<accession>A0AAP0S7A0</accession>
<keyword evidence="10" id="KW-1185">Reference proteome</keyword>
<proteinExistence type="inferred from homology"/>
<comment type="similarity">
    <text evidence="2">Belongs to the glycosyltransferase 47 family.</text>
</comment>
<keyword evidence="7" id="KW-0472">Membrane</keyword>
<dbReference type="EMBL" id="JBBPBK010000002">
    <property type="protein sequence ID" value="KAK9290878.1"/>
    <property type="molecule type" value="Genomic_DNA"/>
</dbReference>
<name>A0AAP0S7A0_LIQFO</name>
<evidence type="ECO:0000256" key="6">
    <source>
        <dbReference type="SAM" id="MobiDB-lite"/>
    </source>
</evidence>
<dbReference type="PANTHER" id="PTHR11062">
    <property type="entry name" value="EXOSTOSIN HEPARAN SULFATE GLYCOSYLTRANSFERASE -RELATED"/>
    <property type="match status" value="1"/>
</dbReference>
<dbReference type="GO" id="GO:0016757">
    <property type="term" value="F:glycosyltransferase activity"/>
    <property type="evidence" value="ECO:0007669"/>
    <property type="project" value="UniProtKB-KW"/>
</dbReference>
<keyword evidence="4" id="KW-0735">Signal-anchor</keyword>
<evidence type="ECO:0000256" key="3">
    <source>
        <dbReference type="ARBA" id="ARBA00022676"/>
    </source>
</evidence>
<evidence type="ECO:0000313" key="9">
    <source>
        <dbReference type="EMBL" id="KAK9290878.1"/>
    </source>
</evidence>
<organism evidence="9 10">
    <name type="scientific">Liquidambar formosana</name>
    <name type="common">Formosan gum</name>
    <dbReference type="NCBI Taxonomy" id="63359"/>
    <lineage>
        <taxon>Eukaryota</taxon>
        <taxon>Viridiplantae</taxon>
        <taxon>Streptophyta</taxon>
        <taxon>Embryophyta</taxon>
        <taxon>Tracheophyta</taxon>
        <taxon>Spermatophyta</taxon>
        <taxon>Magnoliopsida</taxon>
        <taxon>eudicotyledons</taxon>
        <taxon>Gunneridae</taxon>
        <taxon>Pentapetalae</taxon>
        <taxon>Saxifragales</taxon>
        <taxon>Altingiaceae</taxon>
        <taxon>Liquidambar</taxon>
    </lineage>
</organism>
<gene>
    <name evidence="9" type="ORF">L1049_009056</name>
</gene>
<keyword evidence="3" id="KW-0328">Glycosyltransferase</keyword>
<protein>
    <recommendedName>
        <fullName evidence="8">Exostosin GT47 domain-containing protein</fullName>
    </recommendedName>
</protein>
<keyword evidence="3" id="KW-0808">Transferase</keyword>
<dbReference type="GO" id="GO:0000139">
    <property type="term" value="C:Golgi membrane"/>
    <property type="evidence" value="ECO:0007669"/>
    <property type="project" value="UniProtKB-SubCell"/>
</dbReference>
<evidence type="ECO:0000256" key="2">
    <source>
        <dbReference type="ARBA" id="ARBA00010271"/>
    </source>
</evidence>
<reference evidence="9 10" key="1">
    <citation type="journal article" date="2024" name="Plant J.">
        <title>Genome sequences and population genomics reveal climatic adaptation and genomic divergence between two closely related sweetgum species.</title>
        <authorList>
            <person name="Xu W.Q."/>
            <person name="Ren C.Q."/>
            <person name="Zhang X.Y."/>
            <person name="Comes H.P."/>
            <person name="Liu X.H."/>
            <person name="Li Y.G."/>
            <person name="Kettle C.J."/>
            <person name="Jalonen R."/>
            <person name="Gaisberger H."/>
            <person name="Ma Y.Z."/>
            <person name="Qiu Y.X."/>
        </authorList>
    </citation>
    <scope>NUCLEOTIDE SEQUENCE [LARGE SCALE GENOMIC DNA]</scope>
    <source>
        <strain evidence="9">Hangzhou</strain>
    </source>
</reference>
<dbReference type="Pfam" id="PF03016">
    <property type="entry name" value="Exostosin_GT47"/>
    <property type="match status" value="1"/>
</dbReference>
<evidence type="ECO:0000259" key="8">
    <source>
        <dbReference type="Pfam" id="PF03016"/>
    </source>
</evidence>
<sequence length="486" mass="56586">MPLCSFSKRRPHQHLLRSPSLDQRRPLVTLRLLLLAVLMVLTLVISLRFALLHQSFSEPWYKAPELDFELTNNKIPFPPKANKTQKTNMLYEEPTHNANRSPVPNDTAPAAKASADDSNIQVPRESHKSVSPYHNWELFSADLQEMLRNLKIFVYPDISMNESSSLFARIFLPHPNPFDPKLGNYFSEHMFKVALLQSSLITPHPEEAHFFFLPFSINALRNDPRVHSEASISEFVSQYTSRISQEFRFWNASEGTDHFYVCCHSVGRDAASKHHDLHNNAIQVICSSSYFQRLYITHKDVGLPQVWPRPHERVLNPPDARHRLVFFAGRIQNSNIRHQLIASWGNDTYMDIFSVSPSFSYEEGFRRSKFCLHVKGYEVNTARVSDAIHYGCIPVIISDYYDLPFANVLDWSKFSIIISHGDIPHLKKILLSISRQMYLGMYHNLCLVRRHFVWHTRPRDYDSFHMTAYQLWLRRSMHRLSSHTLT</sequence>
<keyword evidence="5" id="KW-0333">Golgi apparatus</keyword>
<feature type="domain" description="Exostosin GT47" evidence="8">
    <location>
        <begin position="148"/>
        <end position="431"/>
    </location>
</feature>
<evidence type="ECO:0000256" key="5">
    <source>
        <dbReference type="ARBA" id="ARBA00023034"/>
    </source>
</evidence>
<comment type="subcellular location">
    <subcellularLocation>
        <location evidence="1">Golgi apparatus membrane</location>
        <topology evidence="1">Single-pass type II membrane protein</topology>
    </subcellularLocation>
</comment>
<keyword evidence="7" id="KW-1133">Transmembrane helix</keyword>
<keyword evidence="7" id="KW-0812">Transmembrane</keyword>
<dbReference type="InterPro" id="IPR040911">
    <property type="entry name" value="Exostosin_GT47"/>
</dbReference>
<dbReference type="PANTHER" id="PTHR11062:SF235">
    <property type="entry name" value="GLYCOSYLTRANSFERASE-LIKE PROTEIN"/>
    <property type="match status" value="1"/>
</dbReference>
<dbReference type="Proteomes" id="UP001415857">
    <property type="component" value="Unassembled WGS sequence"/>
</dbReference>
<feature type="transmembrane region" description="Helical" evidence="7">
    <location>
        <begin position="32"/>
        <end position="51"/>
    </location>
</feature>
<evidence type="ECO:0000256" key="1">
    <source>
        <dbReference type="ARBA" id="ARBA00004323"/>
    </source>
</evidence>
<evidence type="ECO:0000313" key="10">
    <source>
        <dbReference type="Proteomes" id="UP001415857"/>
    </source>
</evidence>